<feature type="compositionally biased region" description="Basic residues" evidence="1">
    <location>
        <begin position="245"/>
        <end position="257"/>
    </location>
</feature>
<feature type="region of interest" description="Disordered" evidence="1">
    <location>
        <begin position="218"/>
        <end position="257"/>
    </location>
</feature>
<proteinExistence type="predicted"/>
<evidence type="ECO:0000256" key="1">
    <source>
        <dbReference type="SAM" id="MobiDB-lite"/>
    </source>
</evidence>
<protein>
    <recommendedName>
        <fullName evidence="3">Signal recognition particle SRP54 subunit M-domain domain-containing protein</fullName>
    </recommendedName>
</protein>
<accession>A0A7S4B2W5</accession>
<name>A0A7S4B2W5_CHRCT</name>
<dbReference type="AlphaFoldDB" id="A0A7S4B2W5"/>
<feature type="domain" description="Signal recognition particle SRP54 subunit M-domain" evidence="3">
    <location>
        <begin position="117"/>
        <end position="217"/>
    </location>
</feature>
<feature type="chain" id="PRO_5030925317" description="Signal recognition particle SRP54 subunit M-domain domain-containing protein" evidence="2">
    <location>
        <begin position="21"/>
        <end position="257"/>
    </location>
</feature>
<dbReference type="Gene3D" id="1.10.260.30">
    <property type="entry name" value="Signal recognition particle, SRP54 subunit, M-domain"/>
    <property type="match status" value="1"/>
</dbReference>
<reference evidence="4" key="1">
    <citation type="submission" date="2021-01" db="EMBL/GenBank/DDBJ databases">
        <authorList>
            <person name="Corre E."/>
            <person name="Pelletier E."/>
            <person name="Niang G."/>
            <person name="Scheremetjew M."/>
            <person name="Finn R."/>
            <person name="Kale V."/>
            <person name="Holt S."/>
            <person name="Cochrane G."/>
            <person name="Meng A."/>
            <person name="Brown T."/>
            <person name="Cohen L."/>
        </authorList>
    </citation>
    <scope>NUCLEOTIDE SEQUENCE</scope>
    <source>
        <strain evidence="4">CCMP645</strain>
    </source>
</reference>
<dbReference type="GO" id="GO:0048500">
    <property type="term" value="C:signal recognition particle"/>
    <property type="evidence" value="ECO:0007669"/>
    <property type="project" value="InterPro"/>
</dbReference>
<dbReference type="SUPFAM" id="SSF47446">
    <property type="entry name" value="Signal peptide-binding domain"/>
    <property type="match status" value="1"/>
</dbReference>
<gene>
    <name evidence="4" type="ORF">PCAR00345_LOCUS4705</name>
</gene>
<dbReference type="Pfam" id="PF02978">
    <property type="entry name" value="SRP_SPB"/>
    <property type="match status" value="1"/>
</dbReference>
<dbReference type="InterPro" id="IPR036891">
    <property type="entry name" value="Signal_recog_part_SRP54_M_sf"/>
</dbReference>
<dbReference type="GO" id="GO:0008312">
    <property type="term" value="F:7S RNA binding"/>
    <property type="evidence" value="ECO:0007669"/>
    <property type="project" value="InterPro"/>
</dbReference>
<keyword evidence="2" id="KW-0732">Signal</keyword>
<dbReference type="EMBL" id="HBIZ01008149">
    <property type="protein sequence ID" value="CAE0752120.1"/>
    <property type="molecule type" value="Transcribed_RNA"/>
</dbReference>
<organism evidence="4">
    <name type="scientific">Chrysotila carterae</name>
    <name type="common">Marine alga</name>
    <name type="synonym">Syracosphaera carterae</name>
    <dbReference type="NCBI Taxonomy" id="13221"/>
    <lineage>
        <taxon>Eukaryota</taxon>
        <taxon>Haptista</taxon>
        <taxon>Haptophyta</taxon>
        <taxon>Prymnesiophyceae</taxon>
        <taxon>Isochrysidales</taxon>
        <taxon>Isochrysidaceae</taxon>
        <taxon>Chrysotila</taxon>
    </lineage>
</organism>
<sequence>MAKTGTVAIFLAAAAPSVECWQLGTAFQCPSVLSVRGISTNGIRNAGVPGPSMGLINENSLAGKMFGTIADSVKDLAKAAGIGQETENAASPTKGKAASDIEGVVADLDMRAQSGELTFKDFITMSEAFLQMDGKMPGMPGKLTESQIAETRSKFEKHKKIVDVMLDEEKADPVLLIEDLKAGGATPGPRIQRLAKASGQPETEVALFLMQFEGMRESTRRIAAGEDPDQVTESMGAAPPGSNRAARRAAKKKKSKK</sequence>
<evidence type="ECO:0000256" key="2">
    <source>
        <dbReference type="SAM" id="SignalP"/>
    </source>
</evidence>
<dbReference type="GO" id="GO:0006614">
    <property type="term" value="P:SRP-dependent cotranslational protein targeting to membrane"/>
    <property type="evidence" value="ECO:0007669"/>
    <property type="project" value="InterPro"/>
</dbReference>
<feature type="signal peptide" evidence="2">
    <location>
        <begin position="1"/>
        <end position="20"/>
    </location>
</feature>
<dbReference type="InterPro" id="IPR004125">
    <property type="entry name" value="Signal_recog_particle_SRP54_M"/>
</dbReference>
<evidence type="ECO:0000259" key="3">
    <source>
        <dbReference type="Pfam" id="PF02978"/>
    </source>
</evidence>
<evidence type="ECO:0000313" key="4">
    <source>
        <dbReference type="EMBL" id="CAE0752120.1"/>
    </source>
</evidence>